<keyword evidence="8" id="KW-0902">Two-component regulatory system</keyword>
<dbReference type="InterPro" id="IPR003594">
    <property type="entry name" value="HATPase_dom"/>
</dbReference>
<dbReference type="Pfam" id="PF00512">
    <property type="entry name" value="HisKA"/>
    <property type="match status" value="1"/>
</dbReference>
<accession>A0A494XLQ1</accession>
<keyword evidence="12" id="KW-1185">Reference proteome</keyword>
<feature type="transmembrane region" description="Helical" evidence="9">
    <location>
        <begin position="179"/>
        <end position="199"/>
    </location>
</feature>
<dbReference type="AlphaFoldDB" id="A0A494XLQ1"/>
<dbReference type="PROSITE" id="PS50109">
    <property type="entry name" value="HIS_KIN"/>
    <property type="match status" value="1"/>
</dbReference>
<feature type="transmembrane region" description="Helical" evidence="9">
    <location>
        <begin position="363"/>
        <end position="384"/>
    </location>
</feature>
<dbReference type="OrthoDB" id="9815750at2"/>
<evidence type="ECO:0000256" key="4">
    <source>
        <dbReference type="ARBA" id="ARBA00022679"/>
    </source>
</evidence>
<evidence type="ECO:0000256" key="3">
    <source>
        <dbReference type="ARBA" id="ARBA00022553"/>
    </source>
</evidence>
<feature type="transmembrane region" description="Helical" evidence="9">
    <location>
        <begin position="300"/>
        <end position="323"/>
    </location>
</feature>
<sequence length="638" mass="72577">MANIRIFRFLIPIITLYLLLPQQVFAQDIRGPVVIREWEVQWILDTPESLEATRPADGAWNHSGNGNSKTGLAEHARGMWVRIDVPPTNDWQRPGLLIDRLYGLELSVYEKGKLLYESKRSLTVDLNKLLMSFTPSSEHRQFDLRIVTTSQRAGIISDIRIGDFHSLSERFVTRELPDLLLGTSIAFLALIMLLCSGYLRRNQRRSWISLCLIALTTGTLIVVYSPLPYIYFKQYGSLMLRLFDLSLFVLFPALNYYIDQVFEGQYRFFTKFRHAQTIYSGICVVCLAIYATDMKRFYEMYYLVSIVIMSVFILVQLLLIITLTIVNAVRGNKNAIILSIGILLLALSGILDLIFYYLSERRYVLFLWKFGVIFMMIALVIILARRISADYAKLVTYSKELELYNHRLQRSEKLKIISDLAASVAHEVRNPLQVTRGFLQLLASRTDEKDKPYFELATNELDRASEIITDFLTFAKPELENIVLLDLTKEIRKIEAIMIPMAAMHGGILSCRAEDSLYIYGNSTKLKQALINMIKNSIEAIGKDGTVEVQAIAEGDEAVVRISDNGQGMEEDEVAKLGVPFFSTKTKGTGLGLMVTYRIIEVMKGTIKVRSAKGKGTEFTIRFPLTVQDIVLPDELNV</sequence>
<evidence type="ECO:0000259" key="10">
    <source>
        <dbReference type="PROSITE" id="PS50109"/>
    </source>
</evidence>
<feature type="transmembrane region" description="Helical" evidence="9">
    <location>
        <begin position="335"/>
        <end position="357"/>
    </location>
</feature>
<keyword evidence="9" id="KW-1133">Transmembrane helix</keyword>
<reference evidence="11 12" key="1">
    <citation type="submission" date="2018-10" db="EMBL/GenBank/DDBJ databases">
        <title>Cohnella sp. M2MS4P-1, whole genome shotgun sequence.</title>
        <authorList>
            <person name="Tuo L."/>
        </authorList>
    </citation>
    <scope>NUCLEOTIDE SEQUENCE [LARGE SCALE GENOMIC DNA]</scope>
    <source>
        <strain evidence="11 12">M2MS4P-1</strain>
    </source>
</reference>
<dbReference type="SMART" id="SM00388">
    <property type="entry name" value="HisKA"/>
    <property type="match status" value="1"/>
</dbReference>
<keyword evidence="7" id="KW-0067">ATP-binding</keyword>
<comment type="caution">
    <text evidence="11">The sequence shown here is derived from an EMBL/GenBank/DDBJ whole genome shotgun (WGS) entry which is preliminary data.</text>
</comment>
<keyword evidence="5" id="KW-0547">Nucleotide-binding</keyword>
<dbReference type="GO" id="GO:0005524">
    <property type="term" value="F:ATP binding"/>
    <property type="evidence" value="ECO:0007669"/>
    <property type="project" value="UniProtKB-KW"/>
</dbReference>
<dbReference type="SUPFAM" id="SSF55874">
    <property type="entry name" value="ATPase domain of HSP90 chaperone/DNA topoisomerase II/histidine kinase"/>
    <property type="match status" value="1"/>
</dbReference>
<feature type="transmembrane region" description="Helical" evidence="9">
    <location>
        <begin position="206"/>
        <end position="232"/>
    </location>
</feature>
<evidence type="ECO:0000313" key="12">
    <source>
        <dbReference type="Proteomes" id="UP000282076"/>
    </source>
</evidence>
<dbReference type="PANTHER" id="PTHR43065:SF46">
    <property type="entry name" value="C4-DICARBOXYLATE TRANSPORT SENSOR PROTEIN DCTB"/>
    <property type="match status" value="1"/>
</dbReference>
<evidence type="ECO:0000256" key="5">
    <source>
        <dbReference type="ARBA" id="ARBA00022741"/>
    </source>
</evidence>
<name>A0A494XLQ1_9BACL</name>
<dbReference type="SUPFAM" id="SSF47384">
    <property type="entry name" value="Homodimeric domain of signal transducing histidine kinase"/>
    <property type="match status" value="1"/>
</dbReference>
<keyword evidence="9" id="KW-0472">Membrane</keyword>
<dbReference type="PANTHER" id="PTHR43065">
    <property type="entry name" value="SENSOR HISTIDINE KINASE"/>
    <property type="match status" value="1"/>
</dbReference>
<dbReference type="InterPro" id="IPR004358">
    <property type="entry name" value="Sig_transdc_His_kin-like_C"/>
</dbReference>
<keyword evidence="3" id="KW-0597">Phosphoprotein</keyword>
<feature type="domain" description="Histidine kinase" evidence="10">
    <location>
        <begin position="423"/>
        <end position="627"/>
    </location>
</feature>
<evidence type="ECO:0000256" key="6">
    <source>
        <dbReference type="ARBA" id="ARBA00022777"/>
    </source>
</evidence>
<dbReference type="InterPro" id="IPR003661">
    <property type="entry name" value="HisK_dim/P_dom"/>
</dbReference>
<dbReference type="GO" id="GO:0000155">
    <property type="term" value="F:phosphorelay sensor kinase activity"/>
    <property type="evidence" value="ECO:0007669"/>
    <property type="project" value="InterPro"/>
</dbReference>
<protein>
    <recommendedName>
        <fullName evidence="2">histidine kinase</fullName>
        <ecNumber evidence="2">2.7.13.3</ecNumber>
    </recommendedName>
</protein>
<comment type="catalytic activity">
    <reaction evidence="1">
        <text>ATP + protein L-histidine = ADP + protein N-phospho-L-histidine.</text>
        <dbReference type="EC" id="2.7.13.3"/>
    </reaction>
</comment>
<feature type="transmembrane region" description="Helical" evidence="9">
    <location>
        <begin position="278"/>
        <end position="294"/>
    </location>
</feature>
<organism evidence="11 12">
    <name type="scientific">Cohnella endophytica</name>
    <dbReference type="NCBI Taxonomy" id="2419778"/>
    <lineage>
        <taxon>Bacteria</taxon>
        <taxon>Bacillati</taxon>
        <taxon>Bacillota</taxon>
        <taxon>Bacilli</taxon>
        <taxon>Bacillales</taxon>
        <taxon>Paenibacillaceae</taxon>
        <taxon>Cohnella</taxon>
    </lineage>
</organism>
<dbReference type="Gene3D" id="1.10.287.130">
    <property type="match status" value="1"/>
</dbReference>
<dbReference type="RefSeq" id="WP_120978324.1">
    <property type="nucleotide sequence ID" value="NZ_RBZM01000007.1"/>
</dbReference>
<evidence type="ECO:0000256" key="8">
    <source>
        <dbReference type="ARBA" id="ARBA00023012"/>
    </source>
</evidence>
<keyword evidence="4" id="KW-0808">Transferase</keyword>
<dbReference type="Proteomes" id="UP000282076">
    <property type="component" value="Unassembled WGS sequence"/>
</dbReference>
<keyword evidence="9" id="KW-0812">Transmembrane</keyword>
<dbReference type="Pfam" id="PF02518">
    <property type="entry name" value="HATPase_c"/>
    <property type="match status" value="1"/>
</dbReference>
<evidence type="ECO:0000256" key="7">
    <source>
        <dbReference type="ARBA" id="ARBA00022840"/>
    </source>
</evidence>
<keyword evidence="6 11" id="KW-0418">Kinase</keyword>
<dbReference type="EMBL" id="RBZM01000007">
    <property type="protein sequence ID" value="RKP51625.1"/>
    <property type="molecule type" value="Genomic_DNA"/>
</dbReference>
<dbReference type="CDD" id="cd00082">
    <property type="entry name" value="HisKA"/>
    <property type="match status" value="1"/>
</dbReference>
<dbReference type="Gene3D" id="3.30.565.10">
    <property type="entry name" value="Histidine kinase-like ATPase, C-terminal domain"/>
    <property type="match status" value="1"/>
</dbReference>
<dbReference type="PRINTS" id="PR00344">
    <property type="entry name" value="BCTRLSENSOR"/>
</dbReference>
<dbReference type="SMART" id="SM00387">
    <property type="entry name" value="HATPase_c"/>
    <property type="match status" value="1"/>
</dbReference>
<dbReference type="InterPro" id="IPR036097">
    <property type="entry name" value="HisK_dim/P_sf"/>
</dbReference>
<dbReference type="EC" id="2.7.13.3" evidence="2"/>
<evidence type="ECO:0000313" key="11">
    <source>
        <dbReference type="EMBL" id="RKP51625.1"/>
    </source>
</evidence>
<dbReference type="InterPro" id="IPR005467">
    <property type="entry name" value="His_kinase_dom"/>
</dbReference>
<evidence type="ECO:0000256" key="9">
    <source>
        <dbReference type="SAM" id="Phobius"/>
    </source>
</evidence>
<gene>
    <name evidence="11" type="ORF">D7Z26_17770</name>
</gene>
<evidence type="ECO:0000256" key="2">
    <source>
        <dbReference type="ARBA" id="ARBA00012438"/>
    </source>
</evidence>
<proteinExistence type="predicted"/>
<dbReference type="InterPro" id="IPR036890">
    <property type="entry name" value="HATPase_C_sf"/>
</dbReference>
<evidence type="ECO:0000256" key="1">
    <source>
        <dbReference type="ARBA" id="ARBA00000085"/>
    </source>
</evidence>